<reference evidence="1 2" key="1">
    <citation type="submission" date="2017-04" db="EMBL/GenBank/DDBJ databases">
        <title>Genome Sequence of the Model Brown-Rot Fungus Postia placenta SB12.</title>
        <authorList>
            <consortium name="DOE Joint Genome Institute"/>
            <person name="Gaskell J."/>
            <person name="Kersten P."/>
            <person name="Larrondo L.F."/>
            <person name="Canessa P."/>
            <person name="Martinez D."/>
            <person name="Hibbett D."/>
            <person name="Schmoll M."/>
            <person name="Kubicek C.P."/>
            <person name="Martinez A.T."/>
            <person name="Yadav J."/>
            <person name="Master E."/>
            <person name="Magnuson J.K."/>
            <person name="James T."/>
            <person name="Yaver D."/>
            <person name="Berka R."/>
            <person name="Labutti K."/>
            <person name="Lipzen A."/>
            <person name="Aerts A."/>
            <person name="Barry K."/>
            <person name="Henrissat B."/>
            <person name="Blanchette R."/>
            <person name="Grigoriev I."/>
            <person name="Cullen D."/>
        </authorList>
    </citation>
    <scope>NUCLEOTIDE SEQUENCE [LARGE SCALE GENOMIC DNA]</scope>
    <source>
        <strain evidence="1 2">MAD-698-R-SB12</strain>
    </source>
</reference>
<dbReference type="GeneID" id="36330717"/>
<evidence type="ECO:0000313" key="1">
    <source>
        <dbReference type="EMBL" id="OSX61481.1"/>
    </source>
</evidence>
<organism evidence="1 2">
    <name type="scientific">Postia placenta MAD-698-R-SB12</name>
    <dbReference type="NCBI Taxonomy" id="670580"/>
    <lineage>
        <taxon>Eukaryota</taxon>
        <taxon>Fungi</taxon>
        <taxon>Dikarya</taxon>
        <taxon>Basidiomycota</taxon>
        <taxon>Agaricomycotina</taxon>
        <taxon>Agaricomycetes</taxon>
        <taxon>Polyporales</taxon>
        <taxon>Adustoporiaceae</taxon>
        <taxon>Rhodonia</taxon>
    </lineage>
</organism>
<dbReference type="Proteomes" id="UP000194127">
    <property type="component" value="Unassembled WGS sequence"/>
</dbReference>
<name>A0A1X6MYM8_9APHY</name>
<proteinExistence type="predicted"/>
<protein>
    <submittedName>
        <fullName evidence="1">Uncharacterized protein</fullName>
    </submittedName>
</protein>
<gene>
    <name evidence="1" type="ORF">POSPLADRAFT_1145129</name>
</gene>
<evidence type="ECO:0000313" key="2">
    <source>
        <dbReference type="Proteomes" id="UP000194127"/>
    </source>
</evidence>
<accession>A0A1X6MYM8</accession>
<dbReference type="EMBL" id="KZ110598">
    <property type="protein sequence ID" value="OSX61481.1"/>
    <property type="molecule type" value="Genomic_DNA"/>
</dbReference>
<sequence length="374" mass="41096">MHRNGTFQFRERLRSRHELQTARAEERIPLNGEYDCFEIRMLHRVEAAGTVALTAKIEPEESGVPCARKWHTSQGSTKTVGSTVVAEEAIPCILGCAMRLSTTLMSEGFLCTQATAMVVGQKRLSKYCYSCTQDHDTTRGGKNNVSIEADGQTSLTISNILRGRRQNGPRDRGRNLEERILATYGGAKRSTSVHKRLAELELEHYRLGAARRPAHSERLDAAHVLLLLLQHRLASPTHAASHRRGSDCRSITAYPPIGTGHSIPSASSLEHILTATSLDKMSIPDSKRSRRISSLGGGNLLPFSEALCYVLQIHSPSTFPCSASNALCAQLLKSYERVSELYANGGKHCVSAPRPVLVRVVSRQMGLLLAAFRC</sequence>
<dbReference type="RefSeq" id="XP_024338275.1">
    <property type="nucleotide sequence ID" value="XM_024485768.1"/>
</dbReference>
<dbReference type="OrthoDB" id="10273322at2759"/>
<keyword evidence="2" id="KW-1185">Reference proteome</keyword>
<dbReference type="AlphaFoldDB" id="A0A1X6MYM8"/>